<organism evidence="1 2">
    <name type="scientific">Actinoplanes cyaneus</name>
    <dbReference type="NCBI Taxonomy" id="52696"/>
    <lineage>
        <taxon>Bacteria</taxon>
        <taxon>Bacillati</taxon>
        <taxon>Actinomycetota</taxon>
        <taxon>Actinomycetes</taxon>
        <taxon>Micromonosporales</taxon>
        <taxon>Micromonosporaceae</taxon>
        <taxon>Actinoplanes</taxon>
    </lineage>
</organism>
<dbReference type="InterPro" id="IPR045778">
    <property type="entry name" value="DUF6204"/>
</dbReference>
<proteinExistence type="predicted"/>
<evidence type="ECO:0000313" key="2">
    <source>
        <dbReference type="Proteomes" id="UP000619479"/>
    </source>
</evidence>
<reference evidence="1" key="1">
    <citation type="submission" date="2021-01" db="EMBL/GenBank/DDBJ databases">
        <title>Whole genome shotgun sequence of Actinoplanes cyaneus NBRC 14990.</title>
        <authorList>
            <person name="Komaki H."/>
            <person name="Tamura T."/>
        </authorList>
    </citation>
    <scope>NUCLEOTIDE SEQUENCE</scope>
    <source>
        <strain evidence="1">NBRC 14990</strain>
    </source>
</reference>
<accession>A0A919IQR3</accession>
<keyword evidence="2" id="KW-1185">Reference proteome</keyword>
<dbReference type="AlphaFoldDB" id="A0A919IQR3"/>
<sequence>MSLIGPHPDTGRMSESRTIRVTVRGSFDNLTDEQKAELIANGGDDLLTVAYTEQGHLTYDLAARPFFTFRFAEQVTDEKEIPQAAIRAEMKAVAWLEDRGYGYKKITSQTVDMSEVPLGKRGRREAAKSS</sequence>
<dbReference type="EMBL" id="BOMH01000074">
    <property type="protein sequence ID" value="GID70469.1"/>
    <property type="molecule type" value="Genomic_DNA"/>
</dbReference>
<evidence type="ECO:0000313" key="1">
    <source>
        <dbReference type="EMBL" id="GID70469.1"/>
    </source>
</evidence>
<gene>
    <name evidence="1" type="ORF">Acy02nite_83500</name>
</gene>
<comment type="caution">
    <text evidence="1">The sequence shown here is derived from an EMBL/GenBank/DDBJ whole genome shotgun (WGS) entry which is preliminary data.</text>
</comment>
<protein>
    <submittedName>
        <fullName evidence="1">Uncharacterized protein</fullName>
    </submittedName>
</protein>
<dbReference type="Pfam" id="PF19707">
    <property type="entry name" value="DUF6204"/>
    <property type="match status" value="1"/>
</dbReference>
<dbReference type="Proteomes" id="UP000619479">
    <property type="component" value="Unassembled WGS sequence"/>
</dbReference>
<name>A0A919IQR3_9ACTN</name>